<feature type="compositionally biased region" description="Low complexity" evidence="1">
    <location>
        <begin position="172"/>
        <end position="183"/>
    </location>
</feature>
<feature type="compositionally biased region" description="Pro residues" evidence="1">
    <location>
        <begin position="307"/>
        <end position="317"/>
    </location>
</feature>
<feature type="region of interest" description="Disordered" evidence="1">
    <location>
        <begin position="161"/>
        <end position="201"/>
    </location>
</feature>
<protein>
    <submittedName>
        <fullName evidence="2">Uncharacterized protein</fullName>
    </submittedName>
</protein>
<feature type="compositionally biased region" description="Polar residues" evidence="1">
    <location>
        <begin position="370"/>
        <end position="386"/>
    </location>
</feature>
<reference evidence="2" key="1">
    <citation type="submission" date="2021-02" db="EMBL/GenBank/DDBJ databases">
        <title>Psilocybe cubensis genome.</title>
        <authorList>
            <person name="Mckernan K.J."/>
            <person name="Crawford S."/>
            <person name="Trippe A."/>
            <person name="Kane L.T."/>
            <person name="Mclaughlin S."/>
        </authorList>
    </citation>
    <scope>NUCLEOTIDE SEQUENCE [LARGE SCALE GENOMIC DNA]</scope>
    <source>
        <strain evidence="2">MGC-MH-2018</strain>
    </source>
</reference>
<comment type="caution">
    <text evidence="2">The sequence shown here is derived from an EMBL/GenBank/DDBJ whole genome shotgun (WGS) entry which is preliminary data.</text>
</comment>
<dbReference type="AlphaFoldDB" id="A0A8H7XQW0"/>
<evidence type="ECO:0000256" key="1">
    <source>
        <dbReference type="SAM" id="MobiDB-lite"/>
    </source>
</evidence>
<sequence length="517" mass="55662">MLRGRFNYPDLDVLDSPVLSPSPFGSGSLSSIPGSAIAERIFNDPDSWEETDGDEGDFPEDVDQLAWLAEEIEKFRAGVEPNKLRFDDSDDSPSTPTDKAAHLITTPTSSQGSLARRDTWKSIGKKTGMRPISLAALFENSNEDFSTEIQQQLSKILDSGGIPHHIRPIPHSSALSPPSTSSTNGTLNTPLHLQTSSIAPNNAGEISPSPVNIYSASATLSFLEWYGIFPDSPRLDINGRRMQPKSARLKTPLLQVPSPRHAARPISLLSPTSGTDETLTRNTKRSSSVPPPGLDPPSFTSFSESRPPTPPDLPRSPSPMREEDKPAGRTESAPEPAASLPNSSERGRPLRMTAPPPYARAQSPALPVSRSHSTSTAPSREGTPSRQGRRLPSIPPENMSRPSTPSKPPTVDSQPQSRSQSQTRSQSQPQPQPQPQPHAPKRVASNPMQPTPSRFATVPATHSTTSAQQGQQQVPRPNSVRSPLGGPAGPRIRSRASNDMTTRALGNTANRPPGLRL</sequence>
<evidence type="ECO:0000313" key="2">
    <source>
        <dbReference type="EMBL" id="KAG5164040.1"/>
    </source>
</evidence>
<name>A0A8H7XQW0_PSICU</name>
<feature type="region of interest" description="Disordered" evidence="1">
    <location>
        <begin position="79"/>
        <end position="117"/>
    </location>
</feature>
<dbReference type="OrthoDB" id="3002189at2759"/>
<feature type="compositionally biased region" description="Polar residues" evidence="1">
    <location>
        <begin position="495"/>
        <end position="510"/>
    </location>
</feature>
<feature type="compositionally biased region" description="Polar residues" evidence="1">
    <location>
        <begin position="184"/>
        <end position="200"/>
    </location>
</feature>
<feature type="region of interest" description="Disordered" evidence="1">
    <location>
        <begin position="247"/>
        <end position="517"/>
    </location>
</feature>
<feature type="compositionally biased region" description="Low complexity" evidence="1">
    <location>
        <begin position="413"/>
        <end position="429"/>
    </location>
</feature>
<dbReference type="EMBL" id="JAFIQS010000013">
    <property type="protein sequence ID" value="KAG5164040.1"/>
    <property type="molecule type" value="Genomic_DNA"/>
</dbReference>
<organism evidence="2">
    <name type="scientific">Psilocybe cubensis</name>
    <name type="common">Psychedelic mushroom</name>
    <name type="synonym">Stropharia cubensis</name>
    <dbReference type="NCBI Taxonomy" id="181762"/>
    <lineage>
        <taxon>Eukaryota</taxon>
        <taxon>Fungi</taxon>
        <taxon>Dikarya</taxon>
        <taxon>Basidiomycota</taxon>
        <taxon>Agaricomycotina</taxon>
        <taxon>Agaricomycetes</taxon>
        <taxon>Agaricomycetidae</taxon>
        <taxon>Agaricales</taxon>
        <taxon>Agaricineae</taxon>
        <taxon>Strophariaceae</taxon>
        <taxon>Psilocybe</taxon>
    </lineage>
</organism>
<gene>
    <name evidence="2" type="ORF">JR316_011237</name>
</gene>
<feature type="region of interest" description="Disordered" evidence="1">
    <location>
        <begin position="40"/>
        <end position="59"/>
    </location>
</feature>
<feature type="compositionally biased region" description="Polar residues" evidence="1">
    <location>
        <begin position="446"/>
        <end position="481"/>
    </location>
</feature>
<feature type="compositionally biased region" description="Acidic residues" evidence="1">
    <location>
        <begin position="46"/>
        <end position="59"/>
    </location>
</feature>
<proteinExistence type="predicted"/>
<feature type="compositionally biased region" description="Polar residues" evidence="1">
    <location>
        <begin position="269"/>
        <end position="288"/>
    </location>
</feature>
<accession>A0A8H7XQW0</accession>